<feature type="transmembrane region" description="Helical" evidence="1">
    <location>
        <begin position="6"/>
        <end position="26"/>
    </location>
</feature>
<dbReference type="Proteomes" id="UP001302494">
    <property type="component" value="Chromosome"/>
</dbReference>
<evidence type="ECO:0000256" key="1">
    <source>
        <dbReference type="SAM" id="Phobius"/>
    </source>
</evidence>
<dbReference type="InterPro" id="IPR030970">
    <property type="entry name" value="ABC_MlaD"/>
</dbReference>
<dbReference type="PANTHER" id="PTHR33371">
    <property type="entry name" value="INTERMEMBRANE PHOSPHOLIPID TRANSPORT SYSTEM BINDING PROTEIN MLAD-RELATED"/>
    <property type="match status" value="1"/>
</dbReference>
<keyword evidence="4" id="KW-1185">Reference proteome</keyword>
<evidence type="ECO:0000259" key="2">
    <source>
        <dbReference type="Pfam" id="PF02470"/>
    </source>
</evidence>
<dbReference type="Pfam" id="PF02470">
    <property type="entry name" value="MlaD"/>
    <property type="match status" value="1"/>
</dbReference>
<dbReference type="KEGG" id="nneo:PQG83_17430"/>
<dbReference type="RefSeq" id="WP_376753606.1">
    <property type="nucleotide sequence ID" value="NZ_CP116968.1"/>
</dbReference>
<dbReference type="GO" id="GO:0005548">
    <property type="term" value="F:phospholipid transporter activity"/>
    <property type="evidence" value="ECO:0007669"/>
    <property type="project" value="TreeGrafter"/>
</dbReference>
<evidence type="ECO:0000313" key="4">
    <source>
        <dbReference type="Proteomes" id="UP001302494"/>
    </source>
</evidence>
<dbReference type="NCBIfam" id="TIGR04430">
    <property type="entry name" value="OM_asym_MlaD"/>
    <property type="match status" value="1"/>
</dbReference>
<keyword evidence="1" id="KW-1133">Transmembrane helix</keyword>
<gene>
    <name evidence="3" type="primary">mlaD</name>
    <name evidence="3" type="ORF">PQG83_17430</name>
</gene>
<organism evidence="3 4">
    <name type="scientific">Candidatus Nitrospira neomarina</name>
    <dbReference type="NCBI Taxonomy" id="3020899"/>
    <lineage>
        <taxon>Bacteria</taxon>
        <taxon>Pseudomonadati</taxon>
        <taxon>Nitrospirota</taxon>
        <taxon>Nitrospiria</taxon>
        <taxon>Nitrospirales</taxon>
        <taxon>Nitrospiraceae</taxon>
        <taxon>Nitrospira</taxon>
    </lineage>
</organism>
<dbReference type="InterPro" id="IPR052336">
    <property type="entry name" value="MlaD_Phospholipid_Transporter"/>
</dbReference>
<feature type="domain" description="Mce/MlaD" evidence="2">
    <location>
        <begin position="38"/>
        <end position="113"/>
    </location>
</feature>
<keyword evidence="1" id="KW-0812">Transmembrane</keyword>
<dbReference type="GO" id="GO:0005543">
    <property type="term" value="F:phospholipid binding"/>
    <property type="evidence" value="ECO:0007669"/>
    <property type="project" value="TreeGrafter"/>
</dbReference>
<dbReference type="EMBL" id="CP116968">
    <property type="protein sequence ID" value="WNM64205.1"/>
    <property type="molecule type" value="Genomic_DNA"/>
</dbReference>
<reference evidence="3 4" key="1">
    <citation type="submission" date="2023-01" db="EMBL/GenBank/DDBJ databases">
        <title>Cultivation and genomic characterization of new, ubiquitous marine nitrite-oxidizing bacteria from the Nitrospirales.</title>
        <authorList>
            <person name="Mueller A.J."/>
            <person name="Daebeler A."/>
            <person name="Herbold C.W."/>
            <person name="Kirkegaard R.H."/>
            <person name="Daims H."/>
        </authorList>
    </citation>
    <scope>NUCLEOTIDE SEQUENCE [LARGE SCALE GENOMIC DNA]</scope>
    <source>
        <strain evidence="3 4">DK</strain>
    </source>
</reference>
<name>A0AA96GPX2_9BACT</name>
<evidence type="ECO:0000313" key="3">
    <source>
        <dbReference type="EMBL" id="WNM64205.1"/>
    </source>
</evidence>
<proteinExistence type="predicted"/>
<protein>
    <submittedName>
        <fullName evidence="3">Outer membrane lipid asymmetry maintenance protein MlaD</fullName>
    </submittedName>
</protein>
<dbReference type="AlphaFoldDB" id="A0AA96GPX2"/>
<sequence>MERGKLELIVGIFVLVGVICLGYLAIKLGKLELVGGDYYELQAEFSSTSGLKNGASVEIAGVEVGRVKKIGLNEDRAEVVLAIQDGIPVFDDAIASIKTRGIIGEKFMELSPGGAGERLKTGGTIVDTESGIDLEQVISQFIHGNVE</sequence>
<dbReference type="InterPro" id="IPR003399">
    <property type="entry name" value="Mce/MlaD"/>
</dbReference>
<dbReference type="PANTHER" id="PTHR33371:SF4">
    <property type="entry name" value="INTERMEMBRANE PHOSPHOLIPID TRANSPORT SYSTEM BINDING PROTEIN MLAD"/>
    <property type="match status" value="1"/>
</dbReference>
<keyword evidence="1" id="KW-0472">Membrane</keyword>
<accession>A0AA96GPX2</accession>